<proteinExistence type="predicted"/>
<accession>A0A0A9AWF8</accession>
<reference evidence="1" key="2">
    <citation type="journal article" date="2015" name="Data Brief">
        <title>Shoot transcriptome of the giant reed, Arundo donax.</title>
        <authorList>
            <person name="Barrero R.A."/>
            <person name="Guerrero F.D."/>
            <person name="Moolhuijzen P."/>
            <person name="Goolsby J.A."/>
            <person name="Tidwell J."/>
            <person name="Bellgard S.E."/>
            <person name="Bellgard M.I."/>
        </authorList>
    </citation>
    <scope>NUCLEOTIDE SEQUENCE</scope>
    <source>
        <tissue evidence="1">Shoot tissue taken approximately 20 cm above the soil surface</tissue>
    </source>
</reference>
<evidence type="ECO:0000313" key="1">
    <source>
        <dbReference type="EMBL" id="JAD53240.1"/>
    </source>
</evidence>
<reference evidence="1" key="1">
    <citation type="submission" date="2014-09" db="EMBL/GenBank/DDBJ databases">
        <authorList>
            <person name="Magalhaes I.L.F."/>
            <person name="Oliveira U."/>
            <person name="Santos F.R."/>
            <person name="Vidigal T.H.D.A."/>
            <person name="Brescovit A.D."/>
            <person name="Santos A.J."/>
        </authorList>
    </citation>
    <scope>NUCLEOTIDE SEQUENCE</scope>
    <source>
        <tissue evidence="1">Shoot tissue taken approximately 20 cm above the soil surface</tissue>
    </source>
</reference>
<sequence length="26" mass="2921">MSSIPPTMSLIQVARAQSRCSLLWLM</sequence>
<name>A0A0A9AWF8_ARUDO</name>
<protein>
    <submittedName>
        <fullName evidence="1">Uncharacterized protein</fullName>
    </submittedName>
</protein>
<dbReference type="EMBL" id="GBRH01244655">
    <property type="protein sequence ID" value="JAD53240.1"/>
    <property type="molecule type" value="Transcribed_RNA"/>
</dbReference>
<organism evidence="1">
    <name type="scientific">Arundo donax</name>
    <name type="common">Giant reed</name>
    <name type="synonym">Donax arundinaceus</name>
    <dbReference type="NCBI Taxonomy" id="35708"/>
    <lineage>
        <taxon>Eukaryota</taxon>
        <taxon>Viridiplantae</taxon>
        <taxon>Streptophyta</taxon>
        <taxon>Embryophyta</taxon>
        <taxon>Tracheophyta</taxon>
        <taxon>Spermatophyta</taxon>
        <taxon>Magnoliopsida</taxon>
        <taxon>Liliopsida</taxon>
        <taxon>Poales</taxon>
        <taxon>Poaceae</taxon>
        <taxon>PACMAD clade</taxon>
        <taxon>Arundinoideae</taxon>
        <taxon>Arundineae</taxon>
        <taxon>Arundo</taxon>
    </lineage>
</organism>
<dbReference type="AlphaFoldDB" id="A0A0A9AWF8"/>